<sequence>MKYSSIVEAAAGTSMTVPEGWGQGRATFGGIVGAILIAHMDAHLAAEQGDQRAPLRSFSLSFVAPMAPGPLRLSAQTLRAGKSVTQVQVSAHQDDQVVAVMLGSLGQPRPSSLAVAPRPAPAIRPAADCVPVPFVEGLTPDFLRHFDLLYADDNYPYTGSSRPDFQGYMRFAEDGQPQDTASLACLVDTWPASVITMLKKPAPMSSLTWTMDFLVDPATLPPTRDWQYDVVTDAFADGYGHTRSRIWDQQGTPVAFSRQTVVVFA</sequence>
<dbReference type="InterPro" id="IPR042171">
    <property type="entry name" value="Acyl-CoA_hotdog"/>
</dbReference>
<dbReference type="PANTHER" id="PTHR38110:SF1">
    <property type="entry name" value="THIOESTERASE DOMAIN-CONTAINING PROTEIN"/>
    <property type="match status" value="1"/>
</dbReference>
<dbReference type="SUPFAM" id="SSF54637">
    <property type="entry name" value="Thioesterase/thiol ester dehydrase-isomerase"/>
    <property type="match status" value="2"/>
</dbReference>
<name>A0A9Q3ULZ6_9GAMM</name>
<dbReference type="EMBL" id="JAJGNA010000007">
    <property type="protein sequence ID" value="MCC4308456.1"/>
    <property type="molecule type" value="Genomic_DNA"/>
</dbReference>
<evidence type="ECO:0000259" key="1">
    <source>
        <dbReference type="Pfam" id="PF13622"/>
    </source>
</evidence>
<dbReference type="Gene3D" id="2.40.160.210">
    <property type="entry name" value="Acyl-CoA thioesterase, double hotdog domain"/>
    <property type="match status" value="1"/>
</dbReference>
<dbReference type="Pfam" id="PF20789">
    <property type="entry name" value="4HBT_3C"/>
    <property type="match status" value="1"/>
</dbReference>
<dbReference type="Proteomes" id="UP001108027">
    <property type="component" value="Unassembled WGS sequence"/>
</dbReference>
<dbReference type="AlphaFoldDB" id="A0A9Q3ULZ6"/>
<protein>
    <submittedName>
        <fullName evidence="3">Thioesterase family protein</fullName>
    </submittedName>
</protein>
<evidence type="ECO:0000313" key="4">
    <source>
        <dbReference type="Proteomes" id="UP001108027"/>
    </source>
</evidence>
<dbReference type="RefSeq" id="WP_228233659.1">
    <property type="nucleotide sequence ID" value="NZ_JAJGNA010000007.1"/>
</dbReference>
<gene>
    <name evidence="3" type="ORF">LL252_07700</name>
</gene>
<dbReference type="InterPro" id="IPR049450">
    <property type="entry name" value="ACOT8-like_C"/>
</dbReference>
<evidence type="ECO:0000259" key="2">
    <source>
        <dbReference type="Pfam" id="PF20789"/>
    </source>
</evidence>
<dbReference type="InterPro" id="IPR052389">
    <property type="entry name" value="Sec_Metab_Biosynth-Assoc"/>
</dbReference>
<accession>A0A9Q3ULZ6</accession>
<comment type="caution">
    <text evidence="3">The sequence shown here is derived from an EMBL/GenBank/DDBJ whole genome shotgun (WGS) entry which is preliminary data.</text>
</comment>
<organism evidence="3 4">
    <name type="scientific">Alloalcanivorax marinus</name>
    <dbReference type="NCBI Taxonomy" id="1177169"/>
    <lineage>
        <taxon>Bacteria</taxon>
        <taxon>Pseudomonadati</taxon>
        <taxon>Pseudomonadota</taxon>
        <taxon>Gammaproteobacteria</taxon>
        <taxon>Oceanospirillales</taxon>
        <taxon>Alcanivoracaceae</taxon>
        <taxon>Alloalcanivorax</taxon>
    </lineage>
</organism>
<feature type="domain" description="Acyl-CoA thioesterase-like C-terminal" evidence="2">
    <location>
        <begin position="127"/>
        <end position="263"/>
    </location>
</feature>
<reference evidence="3" key="1">
    <citation type="submission" date="2021-10" db="EMBL/GenBank/DDBJ databases">
        <title>The diversity and Nitrogen Metabolism of Culturable Nitrate-Utilizing Bacteria Within the Oxygen Minimum Zone of the Changjiang (Yangtze River)Estuary.</title>
        <authorList>
            <person name="Zhang D."/>
            <person name="Zheng J."/>
            <person name="Liu S."/>
            <person name="He W."/>
        </authorList>
    </citation>
    <scope>NUCLEOTIDE SEQUENCE</scope>
    <source>
        <strain evidence="3">FXH-223</strain>
    </source>
</reference>
<feature type="domain" description="Acyl-CoA thioesterase-like N-terminal HotDog" evidence="1">
    <location>
        <begin position="18"/>
        <end position="104"/>
    </location>
</feature>
<dbReference type="InterPro" id="IPR049449">
    <property type="entry name" value="TesB_ACOT8-like_N"/>
</dbReference>
<proteinExistence type="predicted"/>
<evidence type="ECO:0000313" key="3">
    <source>
        <dbReference type="EMBL" id="MCC4308456.1"/>
    </source>
</evidence>
<dbReference type="Pfam" id="PF13622">
    <property type="entry name" value="4HBT_3"/>
    <property type="match status" value="1"/>
</dbReference>
<dbReference type="PANTHER" id="PTHR38110">
    <property type="entry name" value="CHROMOSOME 23, WHOLE GENOME SHOTGUN SEQUENCE"/>
    <property type="match status" value="1"/>
</dbReference>
<keyword evidence="4" id="KW-1185">Reference proteome</keyword>
<dbReference type="InterPro" id="IPR029069">
    <property type="entry name" value="HotDog_dom_sf"/>
</dbReference>